<dbReference type="EMBL" id="JAAXLS010000072">
    <property type="protein sequence ID" value="NKQ58968.1"/>
    <property type="molecule type" value="Genomic_DNA"/>
</dbReference>
<keyword evidence="3" id="KW-1185">Reference proteome</keyword>
<protein>
    <submittedName>
        <fullName evidence="2">DUF5313 domain-containing protein</fullName>
    </submittedName>
</protein>
<keyword evidence="1" id="KW-0812">Transmembrane</keyword>
<dbReference type="Proteomes" id="UP000715441">
    <property type="component" value="Unassembled WGS sequence"/>
</dbReference>
<sequence>MVTSAGFVSTLNISVVTVSERQRPNPAQWIWYSLGGRLPDGCREWVLHDTTSRTWVLRHAARTTVLLGPLMAVWLLLPGPLWLRLLLVLMAGLVGYFYSFVYMEEAAENRLAKHGYPRGTGKRMRRQAHAEEDELARQRYLARYRTPIE</sequence>
<reference evidence="2 3" key="1">
    <citation type="submission" date="2020-04" db="EMBL/GenBank/DDBJ databases">
        <title>Novel species.</title>
        <authorList>
            <person name="Teo W.F.A."/>
            <person name="Lipun K."/>
            <person name="Srisuk N."/>
            <person name="Duangmal K."/>
        </authorList>
    </citation>
    <scope>NUCLEOTIDE SEQUENCE [LARGE SCALE GENOMIC DNA]</scope>
    <source>
        <strain evidence="2 3">K13G38</strain>
    </source>
</reference>
<proteinExistence type="predicted"/>
<name>A0ABX1JGV7_9PSEU</name>
<evidence type="ECO:0000256" key="1">
    <source>
        <dbReference type="SAM" id="Phobius"/>
    </source>
</evidence>
<organism evidence="2 3">
    <name type="scientific">Amycolatopsis acididurans</name>
    <dbReference type="NCBI Taxonomy" id="2724524"/>
    <lineage>
        <taxon>Bacteria</taxon>
        <taxon>Bacillati</taxon>
        <taxon>Actinomycetota</taxon>
        <taxon>Actinomycetes</taxon>
        <taxon>Pseudonocardiales</taxon>
        <taxon>Pseudonocardiaceae</taxon>
        <taxon>Amycolatopsis</taxon>
    </lineage>
</organism>
<accession>A0ABX1JGV7</accession>
<comment type="caution">
    <text evidence="2">The sequence shown here is derived from an EMBL/GenBank/DDBJ whole genome shotgun (WGS) entry which is preliminary data.</text>
</comment>
<feature type="transmembrane region" description="Helical" evidence="1">
    <location>
        <begin position="60"/>
        <end position="77"/>
    </location>
</feature>
<gene>
    <name evidence="2" type="ORF">HFP15_39610</name>
</gene>
<dbReference type="Pfam" id="PF17240">
    <property type="entry name" value="DUF5313"/>
    <property type="match status" value="1"/>
</dbReference>
<evidence type="ECO:0000313" key="3">
    <source>
        <dbReference type="Proteomes" id="UP000715441"/>
    </source>
</evidence>
<evidence type="ECO:0000313" key="2">
    <source>
        <dbReference type="EMBL" id="NKQ58968.1"/>
    </source>
</evidence>
<keyword evidence="1" id="KW-1133">Transmembrane helix</keyword>
<feature type="transmembrane region" description="Helical" evidence="1">
    <location>
        <begin position="83"/>
        <end position="103"/>
    </location>
</feature>
<dbReference type="InterPro" id="IPR035197">
    <property type="entry name" value="DUF5313"/>
</dbReference>
<keyword evidence="1" id="KW-0472">Membrane</keyword>